<organism evidence="2 3">
    <name type="scientific">Tetracentron sinense</name>
    <name type="common">Spur-leaf</name>
    <dbReference type="NCBI Taxonomy" id="13715"/>
    <lineage>
        <taxon>Eukaryota</taxon>
        <taxon>Viridiplantae</taxon>
        <taxon>Streptophyta</taxon>
        <taxon>Embryophyta</taxon>
        <taxon>Tracheophyta</taxon>
        <taxon>Spermatophyta</taxon>
        <taxon>Magnoliopsida</taxon>
        <taxon>Trochodendrales</taxon>
        <taxon>Trochodendraceae</taxon>
        <taxon>Tetracentron</taxon>
    </lineage>
</organism>
<evidence type="ECO:0000313" key="3">
    <source>
        <dbReference type="Proteomes" id="UP000655225"/>
    </source>
</evidence>
<dbReference type="PANTHER" id="PTHR46781:SF2">
    <property type="entry name" value="ALPHA 1,4-GLYCOSYLTRANSFERASE FAMILY PROTEIN"/>
    <property type="match status" value="1"/>
</dbReference>
<dbReference type="Pfam" id="PF04572">
    <property type="entry name" value="Gb3_synth"/>
    <property type="match status" value="1"/>
</dbReference>
<keyword evidence="3" id="KW-1185">Reference proteome</keyword>
<accession>A0A834YWU1</accession>
<dbReference type="InterPro" id="IPR044789">
    <property type="entry name" value="Put_A1-4-GlycosylTfrase_plant"/>
</dbReference>
<gene>
    <name evidence="2" type="ORF">HHK36_016227</name>
</gene>
<comment type="caution">
    <text evidence="2">The sequence shown here is derived from an EMBL/GenBank/DDBJ whole genome shotgun (WGS) entry which is preliminary data.</text>
</comment>
<feature type="domain" description="Alpha 1,4-glycosyltransferase" evidence="1">
    <location>
        <begin position="285"/>
        <end position="348"/>
    </location>
</feature>
<evidence type="ECO:0000313" key="2">
    <source>
        <dbReference type="EMBL" id="KAF8397314.1"/>
    </source>
</evidence>
<dbReference type="Gene3D" id="3.90.550.20">
    <property type="match status" value="1"/>
</dbReference>
<name>A0A834YWU1_TETSI</name>
<evidence type="ECO:0000259" key="1">
    <source>
        <dbReference type="Pfam" id="PF04572"/>
    </source>
</evidence>
<dbReference type="SUPFAM" id="SSF53448">
    <property type="entry name" value="Nucleotide-diphospho-sugar transferases"/>
    <property type="match status" value="1"/>
</dbReference>
<dbReference type="OrthoDB" id="409543at2759"/>
<dbReference type="InterPro" id="IPR007652">
    <property type="entry name" value="A1-4-GlycosylTfrase_dom"/>
</dbReference>
<protein>
    <recommendedName>
        <fullName evidence="1">Alpha 1,4-glycosyltransferase domain-containing protein</fullName>
    </recommendedName>
</protein>
<dbReference type="OMA" id="GRAQKFF"/>
<dbReference type="EMBL" id="JABCRI010000011">
    <property type="protein sequence ID" value="KAF8397314.1"/>
    <property type="molecule type" value="Genomic_DNA"/>
</dbReference>
<dbReference type="Pfam" id="PF04488">
    <property type="entry name" value="Gly_transf_sug"/>
    <property type="match status" value="1"/>
</dbReference>
<sequence>MFNSRRLGTIKSPGFSTISFAAFFFVILFAGSVFSNLSLSSVAFRHNPLSHKTHRRFQSTSSPLPLLSVKEEAADIADRNPDLIPPFNVTEEERIAWFRKKLPEFEIFQSTGLTRQFSGRAQKFFGSGCEVRFFMTWISPARFFHRRELFALESLFKAHPHGCLMILSGTLDSRHGNQILKPLRDRGFRVLAVTPDLSFLVKTTPAEVWLDEMKKGNKDPGEIPLAQNLSNLLRLVALYKYGGIYLDTDFVVLKKLSGLRNSIGAQSIDIETGKWTRLNNAVLVFDKKHPLLFKFIEGFSLTFDGNKWGHNGPYLVSRVVQRVGRRTGYNFTVLPPMAFYPADWNRIGSVSPAAGSPSCLNHDLFGGCRPVIFLTIYGGHSFRRASITISGDNISSSVRSLDLEFPHHHPDHFGSYAAPPLSLPLPFYSLLLTRARSLGFSVPEPTGEPMSPVNSESRSRGSNFASVHPFYWLHSDRLSGKLQSPFEPARAVYPEIIFYLRSPRNLSRFITQR</sequence>
<dbReference type="InterPro" id="IPR029044">
    <property type="entry name" value="Nucleotide-diphossugar_trans"/>
</dbReference>
<proteinExistence type="predicted"/>
<dbReference type="Proteomes" id="UP000655225">
    <property type="component" value="Unassembled WGS sequence"/>
</dbReference>
<dbReference type="PANTHER" id="PTHR46781">
    <property type="entry name" value="ALPHA 1,4-GLYCOSYLTRANSFERASE FAMILY PROTEIN"/>
    <property type="match status" value="1"/>
</dbReference>
<dbReference type="AlphaFoldDB" id="A0A834YWU1"/>
<reference evidence="2 3" key="1">
    <citation type="submission" date="2020-04" db="EMBL/GenBank/DDBJ databases">
        <title>Plant Genome Project.</title>
        <authorList>
            <person name="Zhang R.-G."/>
        </authorList>
    </citation>
    <scope>NUCLEOTIDE SEQUENCE [LARGE SCALE GENOMIC DNA]</scope>
    <source>
        <strain evidence="2">YNK0</strain>
        <tissue evidence="2">Leaf</tissue>
    </source>
</reference>
<dbReference type="InterPro" id="IPR007577">
    <property type="entry name" value="GlycoTrfase_DXD_sugar-bd_CS"/>
</dbReference>